<evidence type="ECO:0000256" key="5">
    <source>
        <dbReference type="ARBA" id="ARBA00022679"/>
    </source>
</evidence>
<keyword evidence="11" id="KW-0443">Lipid metabolism</keyword>
<keyword evidence="5 15" id="KW-0808">Transferase</keyword>
<keyword evidence="18" id="KW-1185">Reference proteome</keyword>
<dbReference type="Pfam" id="PF00109">
    <property type="entry name" value="ketoacyl-synt"/>
    <property type="match status" value="1"/>
</dbReference>
<organism evidence="17 18">
    <name type="scientific">Allacma fusca</name>
    <dbReference type="NCBI Taxonomy" id="39272"/>
    <lineage>
        <taxon>Eukaryota</taxon>
        <taxon>Metazoa</taxon>
        <taxon>Ecdysozoa</taxon>
        <taxon>Arthropoda</taxon>
        <taxon>Hexapoda</taxon>
        <taxon>Collembola</taxon>
        <taxon>Symphypleona</taxon>
        <taxon>Sminthuridae</taxon>
        <taxon>Allacma</taxon>
    </lineage>
</organism>
<dbReference type="InterPro" id="IPR014031">
    <property type="entry name" value="Ketoacyl_synth_C"/>
</dbReference>
<keyword evidence="3" id="KW-0596">Phosphopantetheine</keyword>
<keyword evidence="13" id="KW-0511">Multifunctional enzyme</keyword>
<dbReference type="EC" id="2.3.1.85" evidence="1"/>
<keyword evidence="12" id="KW-0275">Fatty acid biosynthesis</keyword>
<comment type="caution">
    <text evidence="17">The sequence shown here is derived from an EMBL/GenBank/DDBJ whole genome shotgun (WGS) entry which is preliminary data.</text>
</comment>
<dbReference type="Pfam" id="PF16197">
    <property type="entry name" value="KAsynt_C_assoc"/>
    <property type="match status" value="1"/>
</dbReference>
<dbReference type="GO" id="GO:0016787">
    <property type="term" value="F:hydrolase activity"/>
    <property type="evidence" value="ECO:0007669"/>
    <property type="project" value="UniProtKB-KW"/>
</dbReference>
<accession>A0A8J2JTC7</accession>
<dbReference type="InterPro" id="IPR032821">
    <property type="entry name" value="PKS_assoc"/>
</dbReference>
<protein>
    <recommendedName>
        <fullName evidence="2">Fatty acid synthase</fullName>
        <ecNumber evidence="1">2.3.1.85</ecNumber>
    </recommendedName>
</protein>
<evidence type="ECO:0000256" key="6">
    <source>
        <dbReference type="ARBA" id="ARBA00022801"/>
    </source>
</evidence>
<dbReference type="SMART" id="SM00825">
    <property type="entry name" value="PKS_KS"/>
    <property type="match status" value="1"/>
</dbReference>
<dbReference type="OrthoDB" id="329835at2759"/>
<dbReference type="GO" id="GO:0004315">
    <property type="term" value="F:3-oxoacyl-[acyl-carrier-protein] synthase activity"/>
    <property type="evidence" value="ECO:0007669"/>
    <property type="project" value="InterPro"/>
</dbReference>
<dbReference type="CDD" id="cd00833">
    <property type="entry name" value="PKS"/>
    <property type="match status" value="1"/>
</dbReference>
<evidence type="ECO:0000259" key="16">
    <source>
        <dbReference type="PROSITE" id="PS52004"/>
    </source>
</evidence>
<sequence>MISNNHDRYDHLRLKIPTRMGVINSLNKFDAEFFSVPPKFCDIMDPRLRKLLEVCHEAVVDSGVVPKSIKGTRTGVFIGVSDSDAGAITKRTKKRTNMYGVLGNESSMLANRISYNFDLNGPSLAVQTACSSGFTAIHQALIAIRVGLCDAAIVAGAQCNHDAVGSFMFHGLEMTSADGKCRAFDAEADGFVRAEAVVAIYICKRQAAKRAYVSLVHATINNDGYKEEGISFPSSVLQETVIRQLYDETGIDPLEVDYIESHGTGTIVGDPQEMHAIMKVFCAGRNQPLLVGSVKSNMGHSEPVSGLCGLSKMILAHTKGILPANLHYNTPNPDIPALVDRRIRVVDKNQKFSAEYVGLNSMGFGGTNVHILLKFDKHETESTWVPSIPLILLCSGRSAQAVTHFLDQALLDCKNQHFVKLLHELSKEAMPRHLFRGYVVIHSQSMDINVDNPNPKESVWFIFTGMGSQWVGMFMDMIKFGAFKNWFVPHNAEELNNKKGALYNINIKDEETSFFQGHSFQGYSKIPCFISETHFKSKRNLYHFDGQQ</sequence>
<dbReference type="InterPro" id="IPR014030">
    <property type="entry name" value="Ketoacyl_synth_N"/>
</dbReference>
<keyword evidence="10" id="KW-0520">NAD</keyword>
<evidence type="ECO:0000256" key="7">
    <source>
        <dbReference type="ARBA" id="ARBA00022832"/>
    </source>
</evidence>
<keyword evidence="6" id="KW-0378">Hydrolase</keyword>
<proteinExistence type="inferred from homology"/>
<keyword evidence="8" id="KW-0521">NADP</keyword>
<evidence type="ECO:0000256" key="10">
    <source>
        <dbReference type="ARBA" id="ARBA00023027"/>
    </source>
</evidence>
<evidence type="ECO:0000256" key="15">
    <source>
        <dbReference type="RuleBase" id="RU003694"/>
    </source>
</evidence>
<dbReference type="GO" id="GO:0006633">
    <property type="term" value="P:fatty acid biosynthetic process"/>
    <property type="evidence" value="ECO:0007669"/>
    <property type="project" value="UniProtKB-KW"/>
</dbReference>
<dbReference type="InterPro" id="IPR018201">
    <property type="entry name" value="Ketoacyl_synth_AS"/>
</dbReference>
<evidence type="ECO:0000256" key="8">
    <source>
        <dbReference type="ARBA" id="ARBA00022857"/>
    </source>
</evidence>
<dbReference type="AlphaFoldDB" id="A0A8J2JTC7"/>
<evidence type="ECO:0000256" key="4">
    <source>
        <dbReference type="ARBA" id="ARBA00022516"/>
    </source>
</evidence>
<dbReference type="InterPro" id="IPR050091">
    <property type="entry name" value="PKS_NRPS_Biosynth_Enz"/>
</dbReference>
<dbReference type="InterPro" id="IPR020841">
    <property type="entry name" value="PKS_Beta-ketoAc_synthase_dom"/>
</dbReference>
<evidence type="ECO:0000256" key="2">
    <source>
        <dbReference type="ARBA" id="ARBA00018769"/>
    </source>
</evidence>
<evidence type="ECO:0000313" key="17">
    <source>
        <dbReference type="EMBL" id="CAG7721244.1"/>
    </source>
</evidence>
<dbReference type="PROSITE" id="PS52004">
    <property type="entry name" value="KS3_2"/>
    <property type="match status" value="1"/>
</dbReference>
<feature type="domain" description="Ketosynthase family 3 (KS3)" evidence="16">
    <location>
        <begin position="1"/>
        <end position="375"/>
    </location>
</feature>
<dbReference type="PANTHER" id="PTHR43775">
    <property type="entry name" value="FATTY ACID SYNTHASE"/>
    <property type="match status" value="1"/>
</dbReference>
<dbReference type="GO" id="GO:0016491">
    <property type="term" value="F:oxidoreductase activity"/>
    <property type="evidence" value="ECO:0007669"/>
    <property type="project" value="UniProtKB-KW"/>
</dbReference>
<evidence type="ECO:0000256" key="13">
    <source>
        <dbReference type="ARBA" id="ARBA00023268"/>
    </source>
</evidence>
<evidence type="ECO:0000256" key="1">
    <source>
        <dbReference type="ARBA" id="ARBA00012873"/>
    </source>
</evidence>
<dbReference type="GO" id="GO:0004312">
    <property type="term" value="F:fatty acid synthase activity"/>
    <property type="evidence" value="ECO:0007669"/>
    <property type="project" value="UniProtKB-EC"/>
</dbReference>
<dbReference type="Proteomes" id="UP000708208">
    <property type="component" value="Unassembled WGS sequence"/>
</dbReference>
<keyword evidence="9" id="KW-0560">Oxidoreductase</keyword>
<dbReference type="EMBL" id="CAJVCH010077829">
    <property type="protein sequence ID" value="CAG7721244.1"/>
    <property type="molecule type" value="Genomic_DNA"/>
</dbReference>
<evidence type="ECO:0000256" key="12">
    <source>
        <dbReference type="ARBA" id="ARBA00023160"/>
    </source>
</evidence>
<evidence type="ECO:0000256" key="11">
    <source>
        <dbReference type="ARBA" id="ARBA00023098"/>
    </source>
</evidence>
<comment type="catalytic activity">
    <reaction evidence="14">
        <text>acetyl-CoA + n malonyl-CoA + 2n NADPH + 2n H(+) = a long-chain fatty acid + (n+1) CoA + n CO2 + 2n NADP(+).</text>
        <dbReference type="EC" id="2.3.1.85"/>
    </reaction>
</comment>
<keyword evidence="4" id="KW-0444">Lipid biosynthesis</keyword>
<gene>
    <name evidence="17" type="ORF">AFUS01_LOCUS10470</name>
</gene>
<name>A0A8J2JTC7_9HEXA</name>
<dbReference type="PROSITE" id="PS00606">
    <property type="entry name" value="KS3_1"/>
    <property type="match status" value="1"/>
</dbReference>
<evidence type="ECO:0000256" key="3">
    <source>
        <dbReference type="ARBA" id="ARBA00022450"/>
    </source>
</evidence>
<evidence type="ECO:0000256" key="14">
    <source>
        <dbReference type="ARBA" id="ARBA00044883"/>
    </source>
</evidence>
<reference evidence="17" key="1">
    <citation type="submission" date="2021-06" db="EMBL/GenBank/DDBJ databases">
        <authorList>
            <person name="Hodson N. C."/>
            <person name="Mongue J. A."/>
            <person name="Jaron S. K."/>
        </authorList>
    </citation>
    <scope>NUCLEOTIDE SEQUENCE</scope>
</reference>
<dbReference type="PANTHER" id="PTHR43775:SF7">
    <property type="entry name" value="FATTY ACID SYNTHASE"/>
    <property type="match status" value="1"/>
</dbReference>
<evidence type="ECO:0000313" key="18">
    <source>
        <dbReference type="Proteomes" id="UP000708208"/>
    </source>
</evidence>
<evidence type="ECO:0000256" key="9">
    <source>
        <dbReference type="ARBA" id="ARBA00023002"/>
    </source>
</evidence>
<dbReference type="Pfam" id="PF02801">
    <property type="entry name" value="Ketoacyl-synt_C"/>
    <property type="match status" value="1"/>
</dbReference>
<keyword evidence="7" id="KW-0276">Fatty acid metabolism</keyword>
<comment type="similarity">
    <text evidence="15">Belongs to the thiolase-like superfamily. Beta-ketoacyl-ACP synthases family.</text>
</comment>